<dbReference type="Gene3D" id="4.10.60.10">
    <property type="entry name" value="Zinc finger, CCHC-type"/>
    <property type="match status" value="1"/>
</dbReference>
<comment type="caution">
    <text evidence="3">The sequence shown here is derived from an EMBL/GenBank/DDBJ whole genome shotgun (WGS) entry which is preliminary data.</text>
</comment>
<accession>A0A3M7R1I3</accession>
<dbReference type="SUPFAM" id="SSF53756">
    <property type="entry name" value="UDP-Glycosyltransferase/glycogen phosphorylase"/>
    <property type="match status" value="1"/>
</dbReference>
<sequence length="594" mass="67924">MVGKAKLFTGRKEKASSYSLFQSILNNKEENTKARDVSVKSLNNSLFQSGLFSSEKIDETRDFLERSWSDVSTRDFLKYKAKRSFLDDTTFKLVDSLINERSYDEVKTKFRALFSQKLNESLVQYAAVLQESGRKAFPDLNPMEQDIYLRGKFLAGLRDREMAKRLAVLDHENSEMLSRNMFNQGTGRHVTEGEIRNLITPKLESNIMFQNQNKHNGNSQNNVETIRNSYDNSFVNANLSNMSNYSKLLNNSNDGSYLNSTIRNYVPNYPVQKPAMRCFLCNQEGHIKRNCPNGIRNMNNQYYRLSYDSQYSSLKRSTPMATIRNDQRNQFSANTNNPNEESDNNDLKYVFGYLNGEKIECLLDIGSVKTLISQNIWRKLGCIELQKTKGSFTTANGQPLNVTGSYTASLRIGTNKVQLDVFVAVDLQHDCLIGLDYMGKVQGTRDKLREIYSSLGGEEVNQINSDITKRMEKKRIFILTLAASGHLNPMCGLVHELCQQPNVECFFYNGGKFKETIERTGASFCLYPNMDALVAKYSEAPKLTEKGGHTKFFANFMEFQFEVSYECVPQLVKDVETHKPDLIIYDPSFYPAKF</sequence>
<keyword evidence="1" id="KW-0479">Metal-binding</keyword>
<dbReference type="PROSITE" id="PS50158">
    <property type="entry name" value="ZF_CCHC"/>
    <property type="match status" value="1"/>
</dbReference>
<reference evidence="3 4" key="1">
    <citation type="journal article" date="2018" name="Sci. Rep.">
        <title>Genomic signatures of local adaptation to the degree of environmental predictability in rotifers.</title>
        <authorList>
            <person name="Franch-Gras L."/>
            <person name="Hahn C."/>
            <person name="Garcia-Roger E.M."/>
            <person name="Carmona M.J."/>
            <person name="Serra M."/>
            <person name="Gomez A."/>
        </authorList>
    </citation>
    <scope>NUCLEOTIDE SEQUENCE [LARGE SCALE GENOMIC DNA]</scope>
    <source>
        <strain evidence="3">HYR1</strain>
    </source>
</reference>
<keyword evidence="1" id="KW-0862">Zinc</keyword>
<dbReference type="AlphaFoldDB" id="A0A3M7R1I3"/>
<evidence type="ECO:0000313" key="4">
    <source>
        <dbReference type="Proteomes" id="UP000276133"/>
    </source>
</evidence>
<name>A0A3M7R1I3_BRAPC</name>
<dbReference type="Gene3D" id="3.40.50.2000">
    <property type="entry name" value="Glycogen Phosphorylase B"/>
    <property type="match status" value="1"/>
</dbReference>
<dbReference type="GO" id="GO:0008270">
    <property type="term" value="F:zinc ion binding"/>
    <property type="evidence" value="ECO:0007669"/>
    <property type="project" value="UniProtKB-KW"/>
</dbReference>
<evidence type="ECO:0000259" key="2">
    <source>
        <dbReference type="PROSITE" id="PS50158"/>
    </source>
</evidence>
<dbReference type="Proteomes" id="UP000276133">
    <property type="component" value="Unassembled WGS sequence"/>
</dbReference>
<dbReference type="InterPro" id="IPR036875">
    <property type="entry name" value="Znf_CCHC_sf"/>
</dbReference>
<dbReference type="Gene3D" id="2.40.70.10">
    <property type="entry name" value="Acid Proteases"/>
    <property type="match status" value="1"/>
</dbReference>
<dbReference type="PANTHER" id="PTHR36943">
    <property type="entry name" value="CCHC-TYPE DOMAIN-CONTAINING PROTEIN"/>
    <property type="match status" value="1"/>
</dbReference>
<dbReference type="EMBL" id="REGN01004496">
    <property type="protein sequence ID" value="RNA17234.1"/>
    <property type="molecule type" value="Genomic_DNA"/>
</dbReference>
<dbReference type="Pfam" id="PF00098">
    <property type="entry name" value="zf-CCHC"/>
    <property type="match status" value="1"/>
</dbReference>
<keyword evidence="1" id="KW-0863">Zinc-finger</keyword>
<protein>
    <recommendedName>
        <fullName evidence="2">CCHC-type domain-containing protein</fullName>
    </recommendedName>
</protein>
<evidence type="ECO:0000256" key="1">
    <source>
        <dbReference type="PROSITE-ProRule" id="PRU00047"/>
    </source>
</evidence>
<dbReference type="GO" id="GO:0003676">
    <property type="term" value="F:nucleic acid binding"/>
    <property type="evidence" value="ECO:0007669"/>
    <property type="project" value="InterPro"/>
</dbReference>
<evidence type="ECO:0000313" key="3">
    <source>
        <dbReference type="EMBL" id="RNA17234.1"/>
    </source>
</evidence>
<keyword evidence="4" id="KW-1185">Reference proteome</keyword>
<dbReference type="Pfam" id="PF13975">
    <property type="entry name" value="gag-asp_proteas"/>
    <property type="match status" value="1"/>
</dbReference>
<dbReference type="InterPro" id="IPR001878">
    <property type="entry name" value="Znf_CCHC"/>
</dbReference>
<dbReference type="SUPFAM" id="SSF57756">
    <property type="entry name" value="Retrovirus zinc finger-like domains"/>
    <property type="match status" value="1"/>
</dbReference>
<dbReference type="PANTHER" id="PTHR36943:SF1">
    <property type="entry name" value="CCHC-TYPE DOMAIN-CONTAINING PROTEIN"/>
    <property type="match status" value="1"/>
</dbReference>
<dbReference type="InterPro" id="IPR021109">
    <property type="entry name" value="Peptidase_aspartic_dom_sf"/>
</dbReference>
<dbReference type="SMART" id="SM00343">
    <property type="entry name" value="ZnF_C2HC"/>
    <property type="match status" value="1"/>
</dbReference>
<gene>
    <name evidence="3" type="ORF">BpHYR1_043836</name>
</gene>
<organism evidence="3 4">
    <name type="scientific">Brachionus plicatilis</name>
    <name type="common">Marine rotifer</name>
    <name type="synonym">Brachionus muelleri</name>
    <dbReference type="NCBI Taxonomy" id="10195"/>
    <lineage>
        <taxon>Eukaryota</taxon>
        <taxon>Metazoa</taxon>
        <taxon>Spiralia</taxon>
        <taxon>Gnathifera</taxon>
        <taxon>Rotifera</taxon>
        <taxon>Eurotatoria</taxon>
        <taxon>Monogononta</taxon>
        <taxon>Pseudotrocha</taxon>
        <taxon>Ploima</taxon>
        <taxon>Brachionidae</taxon>
        <taxon>Brachionus</taxon>
    </lineage>
</organism>
<feature type="domain" description="CCHC-type" evidence="2">
    <location>
        <begin position="277"/>
        <end position="293"/>
    </location>
</feature>
<feature type="non-terminal residue" evidence="3">
    <location>
        <position position="594"/>
    </location>
</feature>
<dbReference type="SUPFAM" id="SSF50630">
    <property type="entry name" value="Acid proteases"/>
    <property type="match status" value="1"/>
</dbReference>
<proteinExistence type="predicted"/>